<dbReference type="HAMAP" id="MF_01161">
    <property type="entry name" value="tRNA_Ile_lys_synt"/>
    <property type="match status" value="1"/>
</dbReference>
<keyword evidence="3 6" id="KW-0547">Nucleotide-binding</keyword>
<dbReference type="PANTHER" id="PTHR43033:SF1">
    <property type="entry name" value="TRNA(ILE)-LYSIDINE SYNTHASE-RELATED"/>
    <property type="match status" value="1"/>
</dbReference>
<dbReference type="Gene3D" id="3.40.50.620">
    <property type="entry name" value="HUPs"/>
    <property type="match status" value="1"/>
</dbReference>
<dbReference type="EMBL" id="JBHUGS010000005">
    <property type="protein sequence ID" value="MFD1952307.1"/>
    <property type="molecule type" value="Genomic_DNA"/>
</dbReference>
<dbReference type="InterPro" id="IPR011063">
    <property type="entry name" value="TilS/TtcA_N"/>
</dbReference>
<organism evidence="8 9">
    <name type="scientific">Sphingomonas arantia</name>
    <dbReference type="NCBI Taxonomy" id="1460676"/>
    <lineage>
        <taxon>Bacteria</taxon>
        <taxon>Pseudomonadati</taxon>
        <taxon>Pseudomonadota</taxon>
        <taxon>Alphaproteobacteria</taxon>
        <taxon>Sphingomonadales</taxon>
        <taxon>Sphingomonadaceae</taxon>
        <taxon>Sphingomonas</taxon>
    </lineage>
</organism>
<reference evidence="9" key="1">
    <citation type="journal article" date="2019" name="Int. J. Syst. Evol. Microbiol.">
        <title>The Global Catalogue of Microorganisms (GCM) 10K type strain sequencing project: providing services to taxonomists for standard genome sequencing and annotation.</title>
        <authorList>
            <consortium name="The Broad Institute Genomics Platform"/>
            <consortium name="The Broad Institute Genome Sequencing Center for Infectious Disease"/>
            <person name="Wu L."/>
            <person name="Ma J."/>
        </authorList>
    </citation>
    <scope>NUCLEOTIDE SEQUENCE [LARGE SCALE GENOMIC DNA]</scope>
    <source>
        <strain evidence="9">CGMCC 1.12702</strain>
    </source>
</reference>
<dbReference type="GO" id="GO:0032267">
    <property type="term" value="F:tRNA(Ile)-lysidine synthase activity"/>
    <property type="evidence" value="ECO:0007669"/>
    <property type="project" value="UniProtKB-EC"/>
</dbReference>
<feature type="binding site" evidence="6">
    <location>
        <begin position="28"/>
        <end position="33"/>
    </location>
    <ligand>
        <name>ATP</name>
        <dbReference type="ChEBI" id="CHEBI:30616"/>
    </ligand>
</feature>
<evidence type="ECO:0000259" key="7">
    <source>
        <dbReference type="Pfam" id="PF01171"/>
    </source>
</evidence>
<evidence type="ECO:0000256" key="5">
    <source>
        <dbReference type="ARBA" id="ARBA00048539"/>
    </source>
</evidence>
<dbReference type="InterPro" id="IPR014729">
    <property type="entry name" value="Rossmann-like_a/b/a_fold"/>
</dbReference>
<evidence type="ECO:0000256" key="1">
    <source>
        <dbReference type="ARBA" id="ARBA00022598"/>
    </source>
</evidence>
<comment type="subcellular location">
    <subcellularLocation>
        <location evidence="6">Cytoplasm</location>
    </subcellularLocation>
</comment>
<evidence type="ECO:0000256" key="6">
    <source>
        <dbReference type="HAMAP-Rule" id="MF_01161"/>
    </source>
</evidence>
<comment type="caution">
    <text evidence="8">The sequence shown here is derived from an EMBL/GenBank/DDBJ whole genome shotgun (WGS) entry which is preliminary data.</text>
</comment>
<dbReference type="RefSeq" id="WP_380931356.1">
    <property type="nucleotide sequence ID" value="NZ_JBHUGS010000005.1"/>
</dbReference>
<keyword evidence="2 6" id="KW-0819">tRNA processing</keyword>
<keyword evidence="1 6" id="KW-0436">Ligase</keyword>
<gene>
    <name evidence="6 8" type="primary">tilS</name>
    <name evidence="8" type="ORF">ACFSGX_16150</name>
</gene>
<dbReference type="Pfam" id="PF01171">
    <property type="entry name" value="ATP_bind_3"/>
    <property type="match status" value="1"/>
</dbReference>
<dbReference type="NCBIfam" id="TIGR02432">
    <property type="entry name" value="lysidine_TilS_N"/>
    <property type="match status" value="1"/>
</dbReference>
<evidence type="ECO:0000256" key="2">
    <source>
        <dbReference type="ARBA" id="ARBA00022694"/>
    </source>
</evidence>
<keyword evidence="9" id="KW-1185">Reference proteome</keyword>
<evidence type="ECO:0000313" key="8">
    <source>
        <dbReference type="EMBL" id="MFD1952307.1"/>
    </source>
</evidence>
<protein>
    <recommendedName>
        <fullName evidence="6">tRNA(Ile)-lysidine synthase</fullName>
        <ecNumber evidence="6">6.3.4.19</ecNumber>
    </recommendedName>
    <alternativeName>
        <fullName evidence="6">tRNA(Ile)-2-lysyl-cytidine synthase</fullName>
    </alternativeName>
    <alternativeName>
        <fullName evidence="6">tRNA(Ile)-lysidine synthetase</fullName>
    </alternativeName>
</protein>
<comment type="similarity">
    <text evidence="6">Belongs to the tRNA(Ile)-lysidine synthase family.</text>
</comment>
<keyword evidence="4 6" id="KW-0067">ATP-binding</keyword>
<proteinExistence type="inferred from homology"/>
<dbReference type="InterPro" id="IPR012094">
    <property type="entry name" value="tRNA_Ile_lys_synt"/>
</dbReference>
<dbReference type="CDD" id="cd01992">
    <property type="entry name" value="TilS_N"/>
    <property type="match status" value="1"/>
</dbReference>
<comment type="catalytic activity">
    <reaction evidence="5 6">
        <text>cytidine(34) in tRNA(Ile2) + L-lysine + ATP = lysidine(34) in tRNA(Ile2) + AMP + diphosphate + H(+)</text>
        <dbReference type="Rhea" id="RHEA:43744"/>
        <dbReference type="Rhea" id="RHEA-COMP:10625"/>
        <dbReference type="Rhea" id="RHEA-COMP:10670"/>
        <dbReference type="ChEBI" id="CHEBI:15378"/>
        <dbReference type="ChEBI" id="CHEBI:30616"/>
        <dbReference type="ChEBI" id="CHEBI:32551"/>
        <dbReference type="ChEBI" id="CHEBI:33019"/>
        <dbReference type="ChEBI" id="CHEBI:82748"/>
        <dbReference type="ChEBI" id="CHEBI:83665"/>
        <dbReference type="ChEBI" id="CHEBI:456215"/>
        <dbReference type="EC" id="6.3.4.19"/>
    </reaction>
</comment>
<dbReference type="PANTHER" id="PTHR43033">
    <property type="entry name" value="TRNA(ILE)-LYSIDINE SYNTHASE-RELATED"/>
    <property type="match status" value="1"/>
</dbReference>
<accession>A0ABW4U035</accession>
<feature type="domain" description="tRNA(Ile)-lysidine/2-thiocytidine synthase N-terminal" evidence="7">
    <location>
        <begin position="23"/>
        <end position="201"/>
    </location>
</feature>
<evidence type="ECO:0000313" key="9">
    <source>
        <dbReference type="Proteomes" id="UP001597400"/>
    </source>
</evidence>
<keyword evidence="6" id="KW-0963">Cytoplasm</keyword>
<name>A0ABW4U035_9SPHN</name>
<sequence length="322" mass="34497">MPNTLDHFTQTLNALIPNETAMLTIAVSGGPDSLALLLLAQTARPGHIQAATVDHALRAESAHEAAEVGRICAAQEIPHATLTEAWHPDPHQGLQAAARAHRYRLLDAHCQANASPYLLTAHHRDDQAETLLLRLARGAGLTGLTGVRATRPLLPGSPVTLVRPLLDTPKSDLIAIVAAAGLDPVADPSNHDLRHDRTRARALLAATPWLNPARLAATAAHLTAAETALAWAADREAATRIRLLAPNERLLDPTDLPHELRRRLVLRCLEPGPPPRGDALDRLIASLDAGETAMLGTTIAHATPDGWTFRPAPPRRPVRNPL</sequence>
<dbReference type="InterPro" id="IPR012795">
    <property type="entry name" value="tRNA_Ile_lys_synt_N"/>
</dbReference>
<comment type="function">
    <text evidence="6">Ligates lysine onto the cytidine present at position 34 of the AUA codon-specific tRNA(Ile) that contains the anticodon CAU, in an ATP-dependent manner. Cytidine is converted to lysidine, thus changing the amino acid specificity of the tRNA from methionine to isoleucine.</text>
</comment>
<comment type="domain">
    <text evidence="6">The N-terminal region contains the highly conserved SGGXDS motif, predicted to be a P-loop motif involved in ATP binding.</text>
</comment>
<dbReference type="SUPFAM" id="SSF52402">
    <property type="entry name" value="Adenine nucleotide alpha hydrolases-like"/>
    <property type="match status" value="1"/>
</dbReference>
<evidence type="ECO:0000256" key="3">
    <source>
        <dbReference type="ARBA" id="ARBA00022741"/>
    </source>
</evidence>
<dbReference type="Proteomes" id="UP001597400">
    <property type="component" value="Unassembled WGS sequence"/>
</dbReference>
<evidence type="ECO:0000256" key="4">
    <source>
        <dbReference type="ARBA" id="ARBA00022840"/>
    </source>
</evidence>
<dbReference type="EC" id="6.3.4.19" evidence="6"/>